<dbReference type="Gene3D" id="3.90.1590.10">
    <property type="entry name" value="glutathione-dependent formaldehyde- activating enzyme (gfa)"/>
    <property type="match status" value="1"/>
</dbReference>
<reference evidence="1 2" key="1">
    <citation type="submission" date="2024-05" db="EMBL/GenBank/DDBJ databases">
        <title>Roseateles sp. DJS-2-20 16S ribosomal RNA gene Genome sequencing and assembly.</title>
        <authorList>
            <person name="Woo H."/>
        </authorList>
    </citation>
    <scope>NUCLEOTIDE SEQUENCE [LARGE SCALE GENOMIC DNA]</scope>
    <source>
        <strain evidence="1 2">DJS-2-20</strain>
    </source>
</reference>
<protein>
    <submittedName>
        <fullName evidence="1">DUF6151 family protein</fullName>
    </submittedName>
</protein>
<dbReference type="RefSeq" id="WP_347702784.1">
    <property type="nucleotide sequence ID" value="NZ_JBDPZD010000001.1"/>
</dbReference>
<dbReference type="InterPro" id="IPR011057">
    <property type="entry name" value="Mss4-like_sf"/>
</dbReference>
<dbReference type="InterPro" id="IPR046149">
    <property type="entry name" value="DUF6151"/>
</dbReference>
<evidence type="ECO:0000313" key="2">
    <source>
        <dbReference type="Proteomes" id="UP001495147"/>
    </source>
</evidence>
<name>A0ABV0FVJ5_9BURK</name>
<keyword evidence="2" id="KW-1185">Reference proteome</keyword>
<comment type="caution">
    <text evidence="1">The sequence shown here is derived from an EMBL/GenBank/DDBJ whole genome shotgun (WGS) entry which is preliminary data.</text>
</comment>
<gene>
    <name evidence="1" type="ORF">ABDJ85_00590</name>
</gene>
<dbReference type="SUPFAM" id="SSF51316">
    <property type="entry name" value="Mss4-like"/>
    <property type="match status" value="1"/>
</dbReference>
<organism evidence="1 2">
    <name type="scientific">Roseateles paludis</name>
    <dbReference type="NCBI Taxonomy" id="3145238"/>
    <lineage>
        <taxon>Bacteria</taxon>
        <taxon>Pseudomonadati</taxon>
        <taxon>Pseudomonadota</taxon>
        <taxon>Betaproteobacteria</taxon>
        <taxon>Burkholderiales</taxon>
        <taxon>Sphaerotilaceae</taxon>
        <taxon>Roseateles</taxon>
    </lineage>
</organism>
<dbReference type="Proteomes" id="UP001495147">
    <property type="component" value="Unassembled WGS sequence"/>
</dbReference>
<proteinExistence type="predicted"/>
<accession>A0ABV0FVJ5</accession>
<evidence type="ECO:0000313" key="1">
    <source>
        <dbReference type="EMBL" id="MEO3689945.1"/>
    </source>
</evidence>
<sequence>MNLPLSCRCGAIQGSVPDAARTARVMCYCRDCRTAQRWLDPTRGLDAAGGVDIIATSQAEVQLTQWQDALACLQLSPKGLHRWYCKHCRTPLGNTPAANGPRFVGLSRLAVALDDAALDARVGEPRWQAFAKSATGPLPTLASRALLPTLKVVGRTLLDRLRALTPGNPFFDAQGRTRVQPHVLPREERAALAAQDR</sequence>
<dbReference type="Pfam" id="PF19648">
    <property type="entry name" value="DUF6151"/>
    <property type="match status" value="1"/>
</dbReference>
<dbReference type="EMBL" id="JBDPZD010000001">
    <property type="protein sequence ID" value="MEO3689945.1"/>
    <property type="molecule type" value="Genomic_DNA"/>
</dbReference>